<protein>
    <recommendedName>
        <fullName evidence="3">Lipoprotein</fullName>
    </recommendedName>
</protein>
<reference evidence="1 2" key="1">
    <citation type="submission" date="2024-05" db="EMBL/GenBank/DDBJ databases">
        <authorList>
            <person name="Duchaud E."/>
        </authorList>
    </citation>
    <scope>NUCLEOTIDE SEQUENCE [LARGE SCALE GENOMIC DNA]</scope>
    <source>
        <strain evidence="1">Ena-SAMPLE-TAB-13-05-2024-13:56:06:370-140308</strain>
    </source>
</reference>
<name>A0ABM9PD53_9FLAO</name>
<organism evidence="1 2">
    <name type="scientific">Tenacibaculum polynesiense</name>
    <dbReference type="NCBI Taxonomy" id="3137857"/>
    <lineage>
        <taxon>Bacteria</taxon>
        <taxon>Pseudomonadati</taxon>
        <taxon>Bacteroidota</taxon>
        <taxon>Flavobacteriia</taxon>
        <taxon>Flavobacteriales</taxon>
        <taxon>Flavobacteriaceae</taxon>
        <taxon>Tenacibaculum</taxon>
    </lineage>
</organism>
<evidence type="ECO:0000313" key="2">
    <source>
        <dbReference type="Proteomes" id="UP001497527"/>
    </source>
</evidence>
<dbReference type="Proteomes" id="UP001497527">
    <property type="component" value="Unassembled WGS sequence"/>
</dbReference>
<dbReference type="RefSeq" id="WP_348717534.1">
    <property type="nucleotide sequence ID" value="NZ_CAXJIO010000012.1"/>
</dbReference>
<comment type="caution">
    <text evidence="1">The sequence shown here is derived from an EMBL/GenBank/DDBJ whole genome shotgun (WGS) entry which is preliminary data.</text>
</comment>
<keyword evidence="2" id="KW-1185">Reference proteome</keyword>
<dbReference type="PROSITE" id="PS51257">
    <property type="entry name" value="PROKAR_LIPOPROTEIN"/>
    <property type="match status" value="1"/>
</dbReference>
<evidence type="ECO:0008006" key="3">
    <source>
        <dbReference type="Google" id="ProtNLM"/>
    </source>
</evidence>
<dbReference type="EMBL" id="CAXJIO010000012">
    <property type="protein sequence ID" value="CAL2103351.1"/>
    <property type="molecule type" value="Genomic_DNA"/>
</dbReference>
<accession>A0ABM9PD53</accession>
<proteinExistence type="predicted"/>
<evidence type="ECO:0000313" key="1">
    <source>
        <dbReference type="EMBL" id="CAL2103351.1"/>
    </source>
</evidence>
<sequence length="157" mass="18387">MKHNVFYIVIFLIALSCQQKITHNENSKGIVDSLMVKQHSNHYKKKVDSLIDSNKTTCIISCASKYSHQVEKDLKGNKLQTITYFYPKLGFSEARIIVYYNANQKIYSLIEYRTDLRKPAIFIQKRYFDKDVQIIEQLNGHKKLLPSSVNEFIDKSF</sequence>
<gene>
    <name evidence="1" type="ORF">T190423A01A_30465</name>
</gene>